<dbReference type="Pfam" id="PF00440">
    <property type="entry name" value="TetR_N"/>
    <property type="match status" value="1"/>
</dbReference>
<dbReference type="PRINTS" id="PR00455">
    <property type="entry name" value="HTHTETR"/>
</dbReference>
<evidence type="ECO:0000256" key="1">
    <source>
        <dbReference type="ARBA" id="ARBA00023125"/>
    </source>
</evidence>
<reference evidence="4 5" key="1">
    <citation type="submission" date="2016-10" db="EMBL/GenBank/DDBJ databases">
        <authorList>
            <person name="de Groot N.N."/>
        </authorList>
    </citation>
    <scope>NUCLEOTIDE SEQUENCE [LARGE SCALE GENOMIC DNA]</scope>
    <source>
        <strain evidence="4 5">DSM 21771</strain>
    </source>
</reference>
<dbReference type="InterPro" id="IPR023772">
    <property type="entry name" value="DNA-bd_HTH_TetR-type_CS"/>
</dbReference>
<dbReference type="InterPro" id="IPR009057">
    <property type="entry name" value="Homeodomain-like_sf"/>
</dbReference>
<accession>A0A1G8NE80</accession>
<dbReference type="RefSeq" id="WP_090398195.1">
    <property type="nucleotide sequence ID" value="NZ_FNEN01000006.1"/>
</dbReference>
<sequence>MTVNYGTKTKVAEAAIDLFMTKGYSGTSVRAIANRAGVNVALISYYFGGKKGMLEHLLNDYLEGYLQELEKGSESAEGSYQRLLAIIEAALKFQQEHHRMARLVLRELTLDSILVREVMASYYMKEKHLITQVLEAGKKEGVFKGMRKEWAILHLRGMITMPFLHAQHIREVFHLEPRDRTFLHHYMKHVRQFVEVQICEPQSSPGSLVALS</sequence>
<feature type="domain" description="HTH tetR-type" evidence="3">
    <location>
        <begin position="5"/>
        <end position="65"/>
    </location>
</feature>
<dbReference type="Gene3D" id="1.10.357.10">
    <property type="entry name" value="Tetracycline Repressor, domain 2"/>
    <property type="match status" value="1"/>
</dbReference>
<dbReference type="PROSITE" id="PS01081">
    <property type="entry name" value="HTH_TETR_1"/>
    <property type="match status" value="1"/>
</dbReference>
<dbReference type="NCBIfam" id="NF037937">
    <property type="entry name" value="septum_RefZ"/>
    <property type="match status" value="1"/>
</dbReference>
<gene>
    <name evidence="4" type="ORF">SAMN04488123_10638</name>
</gene>
<evidence type="ECO:0000313" key="4">
    <source>
        <dbReference type="EMBL" id="SDI78564.1"/>
    </source>
</evidence>
<feature type="DNA-binding region" description="H-T-H motif" evidence="2">
    <location>
        <begin position="28"/>
        <end position="47"/>
    </location>
</feature>
<dbReference type="GO" id="GO:0003700">
    <property type="term" value="F:DNA-binding transcription factor activity"/>
    <property type="evidence" value="ECO:0007669"/>
    <property type="project" value="TreeGrafter"/>
</dbReference>
<dbReference type="PANTHER" id="PTHR30055">
    <property type="entry name" value="HTH-TYPE TRANSCRIPTIONAL REGULATOR RUTR"/>
    <property type="match status" value="1"/>
</dbReference>
<dbReference type="AlphaFoldDB" id="A0A1G8NE80"/>
<name>A0A1G8NE80_9BACI</name>
<dbReference type="InterPro" id="IPR001647">
    <property type="entry name" value="HTH_TetR"/>
</dbReference>
<proteinExistence type="predicted"/>
<keyword evidence="1 2" id="KW-0238">DNA-binding</keyword>
<dbReference type="PANTHER" id="PTHR30055:SF199">
    <property type="entry name" value="HTH-TYPE TRANSCRIPTIONAL REGULATOR YTTP-RELATED"/>
    <property type="match status" value="1"/>
</dbReference>
<organism evidence="4 5">
    <name type="scientific">Natribacillus halophilus</name>
    <dbReference type="NCBI Taxonomy" id="549003"/>
    <lineage>
        <taxon>Bacteria</taxon>
        <taxon>Bacillati</taxon>
        <taxon>Bacillota</taxon>
        <taxon>Bacilli</taxon>
        <taxon>Bacillales</taxon>
        <taxon>Bacillaceae</taxon>
        <taxon>Natribacillus</taxon>
    </lineage>
</organism>
<keyword evidence="5" id="KW-1185">Reference proteome</keyword>
<dbReference type="GO" id="GO:0000976">
    <property type="term" value="F:transcription cis-regulatory region binding"/>
    <property type="evidence" value="ECO:0007669"/>
    <property type="project" value="TreeGrafter"/>
</dbReference>
<evidence type="ECO:0000259" key="3">
    <source>
        <dbReference type="PROSITE" id="PS50977"/>
    </source>
</evidence>
<dbReference type="Proteomes" id="UP000198853">
    <property type="component" value="Unassembled WGS sequence"/>
</dbReference>
<dbReference type="OrthoDB" id="9789566at2"/>
<dbReference type="PROSITE" id="PS50977">
    <property type="entry name" value="HTH_TETR_2"/>
    <property type="match status" value="1"/>
</dbReference>
<evidence type="ECO:0000256" key="2">
    <source>
        <dbReference type="PROSITE-ProRule" id="PRU00335"/>
    </source>
</evidence>
<dbReference type="SUPFAM" id="SSF46689">
    <property type="entry name" value="Homeodomain-like"/>
    <property type="match status" value="1"/>
</dbReference>
<dbReference type="InterPro" id="IPR050109">
    <property type="entry name" value="HTH-type_TetR-like_transc_reg"/>
</dbReference>
<protein>
    <submittedName>
        <fullName evidence="4">DNA-binding transcriptional regulator, AcrR family</fullName>
    </submittedName>
</protein>
<evidence type="ECO:0000313" key="5">
    <source>
        <dbReference type="Proteomes" id="UP000198853"/>
    </source>
</evidence>
<dbReference type="EMBL" id="FNEN01000006">
    <property type="protein sequence ID" value="SDI78564.1"/>
    <property type="molecule type" value="Genomic_DNA"/>
</dbReference>
<dbReference type="InterPro" id="IPR036271">
    <property type="entry name" value="Tet_transcr_reg_TetR-rel_C_sf"/>
</dbReference>
<dbReference type="SUPFAM" id="SSF48498">
    <property type="entry name" value="Tetracyclin repressor-like, C-terminal domain"/>
    <property type="match status" value="1"/>
</dbReference>